<dbReference type="PANTHER" id="PTHR43280">
    <property type="entry name" value="ARAC-FAMILY TRANSCRIPTIONAL REGULATOR"/>
    <property type="match status" value="1"/>
</dbReference>
<name>W8EYW0_9BACT</name>
<dbReference type="OrthoDB" id="643086at2"/>
<feature type="domain" description="HTH araC/xylS-type" evidence="4">
    <location>
        <begin position="203"/>
        <end position="302"/>
    </location>
</feature>
<dbReference type="PROSITE" id="PS01124">
    <property type="entry name" value="HTH_ARAC_FAMILY_2"/>
    <property type="match status" value="1"/>
</dbReference>
<dbReference type="HOGENOM" id="CLU_000445_88_11_10"/>
<sequence>MRHPAKEFRVLASVSDFTQHFGFPNPAHPLLTVIDLAQHRRVLPPTGPALRQLYIISLKKNLKGQMQYGRRSYDFSEGVLAFYAPGQLCEGNEELDLSELSGWMLVFHPDLLHKYPLGRKLAGFGFFSYQVHEALHLSDQEEQTLDGVVEIIRREHTQPVDGFTHDVLVAQLEVLLNYGNRFYHRQFLTRRPAEHDLLSHFEELLAAYFTQATEQPLPSVQYFADALHVSPAYLSDMLRSLTGQNTQQHIHYGLIEKAKQLLLSTSLSINETAFQLGFEYPQYFTRLFKSKTGLTPAAFRLSVQ</sequence>
<dbReference type="InterPro" id="IPR018060">
    <property type="entry name" value="HTH_AraC"/>
</dbReference>
<keyword evidence="1" id="KW-0805">Transcription regulation</keyword>
<dbReference type="PRINTS" id="PR00032">
    <property type="entry name" value="HTHARAC"/>
</dbReference>
<evidence type="ECO:0000256" key="1">
    <source>
        <dbReference type="ARBA" id="ARBA00023015"/>
    </source>
</evidence>
<dbReference type="SUPFAM" id="SSF46689">
    <property type="entry name" value="Homeodomain-like"/>
    <property type="match status" value="1"/>
</dbReference>
<evidence type="ECO:0000256" key="2">
    <source>
        <dbReference type="ARBA" id="ARBA00023125"/>
    </source>
</evidence>
<evidence type="ECO:0000313" key="5">
    <source>
        <dbReference type="EMBL" id="AHJ97803.1"/>
    </source>
</evidence>
<dbReference type="PATRIC" id="fig|1227739.3.peg.2412"/>
<dbReference type="AlphaFoldDB" id="W8EYW0"/>
<proteinExistence type="predicted"/>
<dbReference type="STRING" id="1227739.Hsw_2208"/>
<keyword evidence="6" id="KW-1185">Reference proteome</keyword>
<dbReference type="Proteomes" id="UP000019423">
    <property type="component" value="Chromosome"/>
</dbReference>
<accession>W8EYW0</accession>
<dbReference type="KEGG" id="hsw:Hsw_2208"/>
<evidence type="ECO:0000313" key="6">
    <source>
        <dbReference type="Proteomes" id="UP000019423"/>
    </source>
</evidence>
<evidence type="ECO:0000259" key="4">
    <source>
        <dbReference type="PROSITE" id="PS01124"/>
    </source>
</evidence>
<dbReference type="InterPro" id="IPR020449">
    <property type="entry name" value="Tscrpt_reg_AraC-type_HTH"/>
</dbReference>
<keyword evidence="2" id="KW-0238">DNA-binding</keyword>
<gene>
    <name evidence="5" type="ORF">Hsw_2208</name>
</gene>
<dbReference type="Pfam" id="PF12833">
    <property type="entry name" value="HTH_18"/>
    <property type="match status" value="1"/>
</dbReference>
<dbReference type="InterPro" id="IPR009057">
    <property type="entry name" value="Homeodomain-like_sf"/>
</dbReference>
<dbReference type="RefSeq" id="WP_044002140.1">
    <property type="nucleotide sequence ID" value="NZ_CP007145.1"/>
</dbReference>
<dbReference type="GO" id="GO:0043565">
    <property type="term" value="F:sequence-specific DNA binding"/>
    <property type="evidence" value="ECO:0007669"/>
    <property type="project" value="InterPro"/>
</dbReference>
<dbReference type="SMART" id="SM00342">
    <property type="entry name" value="HTH_ARAC"/>
    <property type="match status" value="1"/>
</dbReference>
<evidence type="ECO:0000256" key="3">
    <source>
        <dbReference type="ARBA" id="ARBA00023163"/>
    </source>
</evidence>
<reference evidence="5 6" key="1">
    <citation type="submission" date="2014-01" db="EMBL/GenBank/DDBJ databases">
        <title>Complete genome sequence of ionizing-radiation resistance bacterium Hymenobacter swuensis DY53.</title>
        <authorList>
            <person name="Jung J.-H."/>
            <person name="Jeong S.-W."/>
            <person name="Joe M.-H."/>
            <person name="Cho y.-j."/>
            <person name="Kim M.-K."/>
            <person name="Lim S.-Y."/>
        </authorList>
    </citation>
    <scope>NUCLEOTIDE SEQUENCE [LARGE SCALE GENOMIC DNA]</scope>
    <source>
        <strain evidence="5 6">DY53</strain>
    </source>
</reference>
<keyword evidence="3" id="KW-0804">Transcription</keyword>
<dbReference type="Gene3D" id="1.10.10.60">
    <property type="entry name" value="Homeodomain-like"/>
    <property type="match status" value="1"/>
</dbReference>
<dbReference type="GO" id="GO:0003700">
    <property type="term" value="F:DNA-binding transcription factor activity"/>
    <property type="evidence" value="ECO:0007669"/>
    <property type="project" value="InterPro"/>
</dbReference>
<protein>
    <submittedName>
        <fullName evidence="5">Transcriptional regulator, AraC family</fullName>
    </submittedName>
</protein>
<organism evidence="5 6">
    <name type="scientific">Hymenobacter swuensis DY53</name>
    <dbReference type="NCBI Taxonomy" id="1227739"/>
    <lineage>
        <taxon>Bacteria</taxon>
        <taxon>Pseudomonadati</taxon>
        <taxon>Bacteroidota</taxon>
        <taxon>Cytophagia</taxon>
        <taxon>Cytophagales</taxon>
        <taxon>Hymenobacteraceae</taxon>
        <taxon>Hymenobacter</taxon>
    </lineage>
</organism>
<dbReference type="eggNOG" id="COG2207">
    <property type="taxonomic scope" value="Bacteria"/>
</dbReference>
<dbReference type="PANTHER" id="PTHR43280:SF32">
    <property type="entry name" value="TRANSCRIPTIONAL REGULATORY PROTEIN"/>
    <property type="match status" value="1"/>
</dbReference>
<dbReference type="EMBL" id="CP007145">
    <property type="protein sequence ID" value="AHJ97803.1"/>
    <property type="molecule type" value="Genomic_DNA"/>
</dbReference>